<dbReference type="STRING" id="1798676.A3B90_01105"/>
<organism evidence="1 2">
    <name type="scientific">Candidatus Magasanikbacteria bacterium RIFCSPHIGHO2_02_FULL_41_13</name>
    <dbReference type="NCBI Taxonomy" id="1798676"/>
    <lineage>
        <taxon>Bacteria</taxon>
        <taxon>Candidatus Magasanikiibacteriota</taxon>
    </lineage>
</organism>
<comment type="caution">
    <text evidence="1">The sequence shown here is derived from an EMBL/GenBank/DDBJ whole genome shotgun (WGS) entry which is preliminary data.</text>
</comment>
<dbReference type="EMBL" id="MFPX01000013">
    <property type="protein sequence ID" value="OGH66648.1"/>
    <property type="molecule type" value="Genomic_DNA"/>
</dbReference>
<gene>
    <name evidence="1" type="ORF">A3B90_01105</name>
</gene>
<accession>A0A1F6M517</accession>
<sequence>MEADHLIDLCRGDTPSAKLHQETPQELLFWRHLHFGWTLDGIAEGTENVFIGNRWHDDRTLRCFGPEVIPDLLFTLKKKAKRKIEITKE</sequence>
<evidence type="ECO:0000313" key="2">
    <source>
        <dbReference type="Proteomes" id="UP000178742"/>
    </source>
</evidence>
<evidence type="ECO:0000313" key="1">
    <source>
        <dbReference type="EMBL" id="OGH66648.1"/>
    </source>
</evidence>
<dbReference type="AlphaFoldDB" id="A0A1F6M517"/>
<reference evidence="1 2" key="1">
    <citation type="journal article" date="2016" name="Nat. Commun.">
        <title>Thousands of microbial genomes shed light on interconnected biogeochemical processes in an aquifer system.</title>
        <authorList>
            <person name="Anantharaman K."/>
            <person name="Brown C.T."/>
            <person name="Hug L.A."/>
            <person name="Sharon I."/>
            <person name="Castelle C.J."/>
            <person name="Probst A.J."/>
            <person name="Thomas B.C."/>
            <person name="Singh A."/>
            <person name="Wilkins M.J."/>
            <person name="Karaoz U."/>
            <person name="Brodie E.L."/>
            <person name="Williams K.H."/>
            <person name="Hubbard S.S."/>
            <person name="Banfield J.F."/>
        </authorList>
    </citation>
    <scope>NUCLEOTIDE SEQUENCE [LARGE SCALE GENOMIC DNA]</scope>
</reference>
<protein>
    <submittedName>
        <fullName evidence="1">Uncharacterized protein</fullName>
    </submittedName>
</protein>
<dbReference type="Proteomes" id="UP000178742">
    <property type="component" value="Unassembled WGS sequence"/>
</dbReference>
<name>A0A1F6M517_9BACT</name>
<proteinExistence type="predicted"/>